<dbReference type="Gene3D" id="1.10.150.20">
    <property type="entry name" value="5' to 3' exonuclease, C-terminal subdomain"/>
    <property type="match status" value="2"/>
</dbReference>
<dbReference type="GO" id="GO:0006260">
    <property type="term" value="P:DNA replication"/>
    <property type="evidence" value="ECO:0007669"/>
    <property type="project" value="UniProtKB-KW"/>
</dbReference>
<dbReference type="GO" id="GO:0046872">
    <property type="term" value="F:metal ion binding"/>
    <property type="evidence" value="ECO:0007669"/>
    <property type="project" value="UniProtKB-KW"/>
</dbReference>
<keyword evidence="4 13" id="KW-0235">DNA replication</keyword>
<dbReference type="InterPro" id="IPR012340">
    <property type="entry name" value="NA-bd_OB-fold"/>
</dbReference>
<evidence type="ECO:0000256" key="2">
    <source>
        <dbReference type="ARBA" id="ARBA00013308"/>
    </source>
</evidence>
<organism evidence="16 17">
    <name type="scientific">Bifidobacterium oedipodis</name>
    <dbReference type="NCBI Taxonomy" id="2675322"/>
    <lineage>
        <taxon>Bacteria</taxon>
        <taxon>Bacillati</taxon>
        <taxon>Actinomycetota</taxon>
        <taxon>Actinomycetes</taxon>
        <taxon>Bifidobacteriales</taxon>
        <taxon>Bifidobacteriaceae</taxon>
        <taxon>Bifidobacterium</taxon>
    </lineage>
</organism>
<evidence type="ECO:0000256" key="1">
    <source>
        <dbReference type="ARBA" id="ARBA00012722"/>
    </source>
</evidence>
<keyword evidence="7 13" id="KW-0862">Zinc</keyword>
<dbReference type="GO" id="GO:0003911">
    <property type="term" value="F:DNA ligase (NAD+) activity"/>
    <property type="evidence" value="ECO:0007669"/>
    <property type="project" value="UniProtKB-UniRule"/>
</dbReference>
<dbReference type="InterPro" id="IPR036420">
    <property type="entry name" value="BRCT_dom_sf"/>
</dbReference>
<feature type="binding site" evidence="13">
    <location>
        <position position="483"/>
    </location>
    <ligand>
        <name>Zn(2+)</name>
        <dbReference type="ChEBI" id="CHEBI:29105"/>
    </ligand>
</feature>
<keyword evidence="17" id="KW-1185">Reference proteome</keyword>
<dbReference type="NCBIfam" id="TIGR00575">
    <property type="entry name" value="dnlj"/>
    <property type="match status" value="1"/>
</dbReference>
<dbReference type="PANTHER" id="PTHR23389">
    <property type="entry name" value="CHROMOSOME TRANSMISSION FIDELITY FACTOR 18"/>
    <property type="match status" value="1"/>
</dbReference>
<dbReference type="CDD" id="cd17748">
    <property type="entry name" value="BRCT_DNA_ligase_like"/>
    <property type="match status" value="1"/>
</dbReference>
<dbReference type="FunFam" id="3.30.470.30:FF:000001">
    <property type="entry name" value="DNA ligase"/>
    <property type="match status" value="1"/>
</dbReference>
<dbReference type="SMART" id="SM00292">
    <property type="entry name" value="BRCT"/>
    <property type="match status" value="1"/>
</dbReference>
<dbReference type="EC" id="6.5.1.2" evidence="1 13"/>
<dbReference type="SUPFAM" id="SSF52113">
    <property type="entry name" value="BRCT domain"/>
    <property type="match status" value="1"/>
</dbReference>
<keyword evidence="5 13" id="KW-0479">Metal-binding</keyword>
<dbReference type="Pfam" id="PF03119">
    <property type="entry name" value="DNA_ligase_ZBD"/>
    <property type="match status" value="1"/>
</dbReference>
<evidence type="ECO:0000256" key="7">
    <source>
        <dbReference type="ARBA" id="ARBA00022833"/>
    </source>
</evidence>
<evidence type="ECO:0000256" key="10">
    <source>
        <dbReference type="ARBA" id="ARBA00023204"/>
    </source>
</evidence>
<dbReference type="GO" id="GO:0006281">
    <property type="term" value="P:DNA repair"/>
    <property type="evidence" value="ECO:0007669"/>
    <property type="project" value="UniProtKB-KW"/>
</dbReference>
<dbReference type="InterPro" id="IPR004149">
    <property type="entry name" value="Znf_DNAligase_C4"/>
</dbReference>
<dbReference type="GO" id="GO:0005829">
    <property type="term" value="C:cytosol"/>
    <property type="evidence" value="ECO:0007669"/>
    <property type="project" value="TreeGrafter"/>
</dbReference>
<comment type="function">
    <text evidence="13">DNA ligase that catalyzes the formation of phosphodiester linkages between 5'-phosphoryl and 3'-hydroxyl groups in double-stranded DNA using NAD as a coenzyme and as the energy source for the reaction. It is essential for DNA replication and repair of damaged DNA.</text>
</comment>
<dbReference type="RefSeq" id="WP_169170943.1">
    <property type="nucleotide sequence ID" value="NZ_JAAIII010000001.1"/>
</dbReference>
<dbReference type="InterPro" id="IPR013839">
    <property type="entry name" value="DNAligase_adenylation"/>
</dbReference>
<dbReference type="Pfam" id="PF03120">
    <property type="entry name" value="OB_DNA_ligase"/>
    <property type="match status" value="1"/>
</dbReference>
<dbReference type="Gene3D" id="3.40.50.10190">
    <property type="entry name" value="BRCT domain"/>
    <property type="match status" value="1"/>
</dbReference>
<dbReference type="InterPro" id="IPR001679">
    <property type="entry name" value="DNA_ligase"/>
</dbReference>
<dbReference type="PROSITE" id="PS01056">
    <property type="entry name" value="DNA_LIGASE_N2"/>
    <property type="match status" value="1"/>
</dbReference>
<evidence type="ECO:0000259" key="15">
    <source>
        <dbReference type="PROSITE" id="PS50172"/>
    </source>
</evidence>
<comment type="catalytic activity">
    <reaction evidence="11 13 14">
        <text>NAD(+) + (deoxyribonucleotide)n-3'-hydroxyl + 5'-phospho-(deoxyribonucleotide)m = (deoxyribonucleotide)n+m + AMP + beta-nicotinamide D-nucleotide.</text>
        <dbReference type="EC" id="6.5.1.2"/>
    </reaction>
</comment>
<dbReference type="Pfam" id="PF01653">
    <property type="entry name" value="DNA_ligase_aden"/>
    <property type="match status" value="1"/>
</dbReference>
<feature type="binding site" evidence="13">
    <location>
        <begin position="141"/>
        <end position="142"/>
    </location>
    <ligand>
        <name>NAD(+)</name>
        <dbReference type="ChEBI" id="CHEBI:57540"/>
    </ligand>
</feature>
<dbReference type="CDD" id="cd00114">
    <property type="entry name" value="LIGANc"/>
    <property type="match status" value="1"/>
</dbReference>
<dbReference type="Pfam" id="PF00533">
    <property type="entry name" value="BRCT"/>
    <property type="match status" value="1"/>
</dbReference>
<feature type="binding site" evidence="13">
    <location>
        <position position="175"/>
    </location>
    <ligand>
        <name>NAD(+)</name>
        <dbReference type="ChEBI" id="CHEBI:57540"/>
    </ligand>
</feature>
<evidence type="ECO:0000256" key="14">
    <source>
        <dbReference type="RuleBase" id="RU000618"/>
    </source>
</evidence>
<dbReference type="AlphaFoldDB" id="A0A7Y0EM92"/>
<dbReference type="SUPFAM" id="SSF56091">
    <property type="entry name" value="DNA ligase/mRNA capping enzyme, catalytic domain"/>
    <property type="match status" value="1"/>
</dbReference>
<feature type="binding site" evidence="13">
    <location>
        <position position="198"/>
    </location>
    <ligand>
        <name>NAD(+)</name>
        <dbReference type="ChEBI" id="CHEBI:57540"/>
    </ligand>
</feature>
<feature type="binding site" evidence="13">
    <location>
        <position position="486"/>
    </location>
    <ligand>
        <name>Zn(2+)</name>
        <dbReference type="ChEBI" id="CHEBI:29105"/>
    </ligand>
</feature>
<dbReference type="Gene3D" id="2.40.50.140">
    <property type="entry name" value="Nucleic acid-binding proteins"/>
    <property type="match status" value="1"/>
</dbReference>
<dbReference type="PROSITE" id="PS50172">
    <property type="entry name" value="BRCT"/>
    <property type="match status" value="1"/>
</dbReference>
<evidence type="ECO:0000256" key="12">
    <source>
        <dbReference type="ARBA" id="ARBA00060881"/>
    </source>
</evidence>
<evidence type="ECO:0000256" key="6">
    <source>
        <dbReference type="ARBA" id="ARBA00022763"/>
    </source>
</evidence>
<dbReference type="InterPro" id="IPR013840">
    <property type="entry name" value="DNAligase_N"/>
</dbReference>
<accession>A0A7Y0EM92</accession>
<dbReference type="Gene3D" id="3.30.470.30">
    <property type="entry name" value="DNA ligase/mRNA capping enzyme"/>
    <property type="match status" value="1"/>
</dbReference>
<keyword evidence="6 13" id="KW-0227">DNA damage</keyword>
<dbReference type="InterPro" id="IPR018239">
    <property type="entry name" value="DNA_ligase_AS"/>
</dbReference>
<dbReference type="InterPro" id="IPR041663">
    <property type="entry name" value="DisA/LigA_HHH"/>
</dbReference>
<proteinExistence type="inferred from homology"/>
<evidence type="ECO:0000256" key="4">
    <source>
        <dbReference type="ARBA" id="ARBA00022705"/>
    </source>
</evidence>
<reference evidence="16 17" key="1">
    <citation type="submission" date="2020-02" db="EMBL/GenBank/DDBJ databases">
        <title>Characterization of phylogenetic diversity of novel bifidobacterial species isolated in Czech ZOOs.</title>
        <authorList>
            <person name="Lugli G.A."/>
            <person name="Vera N.B."/>
            <person name="Ventura M."/>
        </authorList>
    </citation>
    <scope>NUCLEOTIDE SEQUENCE [LARGE SCALE GENOMIC DNA]</scope>
    <source>
        <strain evidence="16 17">DSM 109957</strain>
    </source>
</reference>
<dbReference type="EMBL" id="JAAIII010000001">
    <property type="protein sequence ID" value="NMM92849.1"/>
    <property type="molecule type" value="Genomic_DNA"/>
</dbReference>
<evidence type="ECO:0000256" key="5">
    <source>
        <dbReference type="ARBA" id="ARBA00022723"/>
    </source>
</evidence>
<evidence type="ECO:0000256" key="8">
    <source>
        <dbReference type="ARBA" id="ARBA00022842"/>
    </source>
</evidence>
<dbReference type="FunFam" id="3.40.50.10190:FF:000054">
    <property type="entry name" value="DNA ligase"/>
    <property type="match status" value="1"/>
</dbReference>
<comment type="caution">
    <text evidence="16">The sequence shown here is derived from an EMBL/GenBank/DDBJ whole genome shotgun (WGS) entry which is preliminary data.</text>
</comment>
<dbReference type="InterPro" id="IPR010994">
    <property type="entry name" value="RuvA_2-like"/>
</dbReference>
<feature type="binding site" evidence="13">
    <location>
        <position position="386"/>
    </location>
    <ligand>
        <name>NAD(+)</name>
        <dbReference type="ChEBI" id="CHEBI:57540"/>
    </ligand>
</feature>
<sequence length="884" mass="96647">MSTNETEQLAWDFDEGDGDVIVVDEGIARFAPGSEQWIAALQATDDDATRLDRLDVNTLSAEAAARLWARVAAWVEADQIAYYIDDAPVSSDAAYDARMRCLERLEAAFPSLDNPQSPTHRVGGTFSNDFASVRHPSRMMSLDDVFSIEELRDWYDSVIRDLDWPESKPLPMSCEVKIDGLALNLIYRNGVLEQGLTRGDGVTGEDITLNVRTIGSIPANLAGPAEDVPEFVEIRGEVFMRWDDFHALNRQQEDAGRAPFANPRNAAAGSLRQKDPRITATRRLSFYAHGIGRLDWGQGRAADTHDQVNDQSEAYELYTKWGVPVSPHNRSVSSFNEILDMIDYYGEHRGDIEHALDGIVVKVDDLALQRTLGATSRAPRWAIAYKYPPEEVNTELLDIRVQVGRTGRVTPVAILKPVYVAGSTVARTTLHNGFEVKRKGILIGDTVVVRKAGDVIPELVGPVLERRKGREAELREFVMPEYCPSCGARLAPAKEGDKDIRCPNMESCPAQLTERVISLSMRKAFDIEHLGEQSAIALTNPEDNRPGSVAEYAPNITEILVAPGEEPEPYEPVPGLELPAVQTPTLKSEAGVFSLTADDLKDVRVWRETPIIEVRETIGANGKPRKTRKRIGGAGLWHQVPAFWTAPSPATKVKAGQPDDPRYPGYDVPADAVIVREETKRTRDGQTVVPIIVKPMENTRKMLQEIDKARHADLWRVLVSLSIRRLGPPTARLIASSLGSLEAIEQASVEDLTAIDGVGPEIAESVVGWFAAAREPGDWRGETLRAWKAAGVGMDKAETSTLPQTLQGLTVVVTGSLEGYSRDSAKEAIIARGGKAAGSVSKKTDFVVVGANAGSKAAKAEELGVPMLDEAQFAILLDEGPDGL</sequence>
<dbReference type="SMART" id="SM00532">
    <property type="entry name" value="LIGANc"/>
    <property type="match status" value="1"/>
</dbReference>
<comment type="similarity">
    <text evidence="12 13">Belongs to the NAD-dependent DNA ligase family. LigA subfamily.</text>
</comment>
<feature type="binding site" evidence="13">
    <location>
        <begin position="92"/>
        <end position="96"/>
    </location>
    <ligand>
        <name>NAD(+)</name>
        <dbReference type="ChEBI" id="CHEBI:57540"/>
    </ligand>
</feature>
<keyword evidence="3 13" id="KW-0436">Ligase</keyword>
<evidence type="ECO:0000256" key="13">
    <source>
        <dbReference type="HAMAP-Rule" id="MF_01588"/>
    </source>
</evidence>
<dbReference type="Gene3D" id="1.10.287.610">
    <property type="entry name" value="Helix hairpin bin"/>
    <property type="match status" value="1"/>
</dbReference>
<dbReference type="SUPFAM" id="SSF50249">
    <property type="entry name" value="Nucleic acid-binding proteins"/>
    <property type="match status" value="1"/>
</dbReference>
<dbReference type="InterPro" id="IPR001357">
    <property type="entry name" value="BRCT_dom"/>
</dbReference>
<dbReference type="InterPro" id="IPR033136">
    <property type="entry name" value="DNA_ligase_CS"/>
</dbReference>
<dbReference type="PROSITE" id="PS01055">
    <property type="entry name" value="DNA_LIGASE_N1"/>
    <property type="match status" value="1"/>
</dbReference>
<dbReference type="Proteomes" id="UP000532194">
    <property type="component" value="Unassembled WGS sequence"/>
</dbReference>
<evidence type="ECO:0000256" key="9">
    <source>
        <dbReference type="ARBA" id="ARBA00023027"/>
    </source>
</evidence>
<feature type="binding site" evidence="13">
    <location>
        <position position="502"/>
    </location>
    <ligand>
        <name>Zn(2+)</name>
        <dbReference type="ChEBI" id="CHEBI:29105"/>
    </ligand>
</feature>
<evidence type="ECO:0000313" key="17">
    <source>
        <dbReference type="Proteomes" id="UP000532194"/>
    </source>
</evidence>
<dbReference type="SUPFAM" id="SSF47781">
    <property type="entry name" value="RuvA domain 2-like"/>
    <property type="match status" value="1"/>
</dbReference>
<dbReference type="PANTHER" id="PTHR23389:SF9">
    <property type="entry name" value="DNA LIGASE"/>
    <property type="match status" value="1"/>
</dbReference>
<protein>
    <recommendedName>
        <fullName evidence="2 13">DNA ligase</fullName>
        <ecNumber evidence="1 13">6.5.1.2</ecNumber>
    </recommendedName>
    <alternativeName>
        <fullName evidence="13">Polydeoxyribonucleotide synthase [NAD(+)]</fullName>
    </alternativeName>
</protein>
<comment type="cofactor">
    <cofactor evidence="13">
        <name>Mg(2+)</name>
        <dbReference type="ChEBI" id="CHEBI:18420"/>
    </cofactor>
    <cofactor evidence="13">
        <name>Mn(2+)</name>
        <dbReference type="ChEBI" id="CHEBI:29035"/>
    </cofactor>
</comment>
<evidence type="ECO:0000256" key="11">
    <source>
        <dbReference type="ARBA" id="ARBA00034005"/>
    </source>
</evidence>
<feature type="binding site" evidence="13">
    <location>
        <position position="362"/>
    </location>
    <ligand>
        <name>NAD(+)</name>
        <dbReference type="ChEBI" id="CHEBI:57540"/>
    </ligand>
</feature>
<keyword evidence="10 13" id="KW-0234">DNA repair</keyword>
<dbReference type="FunFam" id="2.40.50.140:FF:000012">
    <property type="entry name" value="DNA ligase"/>
    <property type="match status" value="1"/>
</dbReference>
<keyword evidence="9 13" id="KW-0520">NAD</keyword>
<feature type="binding site" evidence="13">
    <location>
        <position position="237"/>
    </location>
    <ligand>
        <name>NAD(+)</name>
        <dbReference type="ChEBI" id="CHEBI:57540"/>
    </ligand>
</feature>
<gene>
    <name evidence="13" type="primary">ligA</name>
    <name evidence="16" type="ORF">G1C95_0034</name>
</gene>
<feature type="binding site" evidence="13">
    <location>
        <position position="508"/>
    </location>
    <ligand>
        <name>Zn(2+)</name>
        <dbReference type="ChEBI" id="CHEBI:29105"/>
    </ligand>
</feature>
<keyword evidence="8 13" id="KW-0460">Magnesium</keyword>
<feature type="domain" description="BRCT" evidence="15">
    <location>
        <begin position="801"/>
        <end position="870"/>
    </location>
</feature>
<feature type="active site" description="N6-AMP-lysine intermediate" evidence="13">
    <location>
        <position position="177"/>
    </location>
</feature>
<dbReference type="InterPro" id="IPR004150">
    <property type="entry name" value="NAD_DNA_ligase_OB"/>
</dbReference>
<keyword evidence="13" id="KW-0464">Manganese</keyword>
<dbReference type="NCBIfam" id="NF005932">
    <property type="entry name" value="PRK07956.1"/>
    <property type="match status" value="1"/>
</dbReference>
<dbReference type="Gene3D" id="6.20.10.30">
    <property type="match status" value="1"/>
</dbReference>
<dbReference type="Pfam" id="PF12826">
    <property type="entry name" value="HHH_2"/>
    <property type="match status" value="1"/>
</dbReference>
<dbReference type="HAMAP" id="MF_01588">
    <property type="entry name" value="DNA_ligase_A"/>
    <property type="match status" value="1"/>
</dbReference>
<evidence type="ECO:0000313" key="16">
    <source>
        <dbReference type="EMBL" id="NMM92849.1"/>
    </source>
</evidence>
<evidence type="ECO:0000256" key="3">
    <source>
        <dbReference type="ARBA" id="ARBA00022598"/>
    </source>
</evidence>
<name>A0A7Y0EM92_9BIFI</name>